<sequence>MATPSMQSGRVVGTVKGVDGVVTAINERGVIRTLKPGDKVYAGETIQTADGANAHIDFSRGGFATLGAGQSLPMDGVVLSQAAEASKPQAGQTQAPGATDGDIEKLQQQIEEAIAKGEDPTALMEAAAAGPGAGGTGGAEEGGSFVVVEQLAARGNVTPGFDTGTFGYEFRSPEEYDGRETPGGDFDFEIRTELGDGTFVGYVFEDGQPYRNQADSQNAERGDRSLHAGQILFNFEGRGTTVVDKVHLSGFEPGTKLYIGDPAQGGMEVAADANGVFHFDQSDFNGAGVYLVPPLDSDVDMMINVVVDISVNGGGTGQLTGSFPIVVDAVADRPEDVKGDADNSMITGHIVIDGAGATEKLADGWAKTDIEKKGTNVTDANVKATANVSISATFFDVDPTHTDTSQAHSLYIEVPADGKGELGYMDNGSFKAFDTIEIGGKTYYVIPPDQVTWGDYGAVEGGSASAQVDCVYQATGDSADLGKDINLDLNIMAKAEETPTDQDPNTDNNVSWNESNAAGDVKITVDSVDSTLTIKAGWASEDNDDSKHKTGSYDPDYAQVKGDVDENGERGNAGVDADSTKDADGAPISLEISGSNNQGVTENITEVKFTFPAGELLSDGSVVTNGQTFPVGGNTYLVEISGNDVTITLQSGSDPWTSLDDLNLTFKPGAVQSDADLSFSYEVTVESSAGAEAVYTGSSTIVVDAVADMATNVSAGADYNGGSAAAAGETIAIVAGVTFNDLGAGEHKYVVLNISKALENGWTVDSGVDVLSKNEINAIFKSEGGANLPVDNVLSPTSGDADAGEYILLEVVSDGHGGWQVVDVNGDPVPGAKVTENNGHFEVEMPITAPATGGDVADSTVWVKPVTVVDQDSLGGEEYDYGNNISVGNAPNIGLSVSGVHSGISIGTSAVYEGNQPDKNMGNNATAPGGKITLTLVEEGGVSNTNPDALKAIVFQYDDTHGKVSLNGVDMPSGCGILFTYHTDTSGKVIYTQAQIVDAAGNVLGTVNVPGQSLGDITGSLKYTPTTGDVSDVDVDIDYVAQIVDPDSGASKIISSDGGNTWDDLKGSNHTADQMADYETNNQGKTTHDNGGNTATVVVDAVADKPGVGGNNAVDYGKNENNVDNTAAGNGDKVKITTTEVTFKDYEDNSENHYLLIGNKGVTLGDGTTGYATLPDQTIKLTNGNGQEMLIKIVDGEIVEIDGAAVSPTIPVNIGAITDANATGVAGNEFIKIPVPNDFLEDGNGKVTAEVELQLPEGIEKDQNLQIKVGGMAEETETNIPDNEVRDDNNTSYTFKDGTITVNVSNDITSHKTAGYEDGWSNQNTVDHSGDPHGPNNAVITISSNTSDHIHGTKTGETRDKPIIMEFEFKGGDGKLGAFTYNGHTYELGDGYLEKTGDGSYKLTIPADHLPAQTGNGVDQAKITYKPVANDDTDLTNVKVTMDTHADTSTDSATQTVDVGTVVIDAVADLPVSNVKDTASYHGNDAAKIGSEFTITVKDVQFQDYKDGSESHFLLIQKSGIKGTYDGGGNTPNVSLDTLGDQTITVKGAGRINQTITIVNGEMTITVDGISGAFTVDNLPNGWTVADWNAAQSALVNGTGSKVPSGGDYFKIPVLNEFLDKVGGKVVDAEVEVKLPDGTTLDKDADLTIKTGAMADDKATDSEANTGNNQAYQTDDTKVEVGVVTSDPGVKIVGGVISENLTPNANTGNFTPDTDGGAKIIVSGVHDGETATVKLTFDLMNGEDIPKSVNPGDQMRVEYDGKSYVATQNPDGTWSVEIPVKGLADGGEQTLVFKPGYNFNSDDIDVKYDITVKDNDSGAEKTWQNSNDQGTGYQDNDLGIIVDAVAQQPDVADVAIKDLAANGFVEYGQDVVVKAHITFQDATDGSELHYVMVEANLLGIKPEFVTIWDENGNRITIPITDDMYQQYGGKSWFKVPVPGDYVVDKDGDGKAELDVEVTFKTDGSSQNGTIHIGGMAVEDSNVFDNETNQETNIKNNIGFDQGTAVDVKFSQIGGVGISGKPLYENDMPKTHLGDDQSPTGYDQTRAGGAQISLSENGNADITKAEFTFDSKEGTLMFDGEPVIVWDNGKPVVNPALDVDGMEVKVDANGKVTVTFENTDTNPGLTDQLLGGNSDLTYVPNHNYSDKDVNLDYKVDYVNPDTGAPGSTGDQKLPLVVDAVAQKPADVDNDVDHIDVTGSDAATPNQKTVEAEMMVTVDFGNPFDADKSEGHYVLVEVIANMTVKGADIYMLNGKEYWRVPVDVDDIGADGKCTVTVEVEFVGDHDLLHALSGSNAYDSGMEVGALALEQDDNGQIFTGEAGNKELDINNNAAYTSGGEVDIEYNWTHGGTHYDLHVEPVYENDTPNAHLAYRPAESLRDADGNYYKDADGYLTDKDGNKVNPDGSPYIGNDGWLIARDGSLVDDAGYLVDMNGDRILADASDPNSGYPAEAGGGAITIGGIGNHGIEGSFTFTLEEGEGYIKLSDGTLLEIGNGTTVTITKEQYDEGVSFVPGVNFDDTDVKLKVEGFKSNDGSGTSIDSDTTQVIVDAVAQKPMDMDSSVSYKEAGANPGDPEPSAMGSKDGHGNEGSVKVVLSGEFADSDGSEKHYGLMEVTGQYTPDGSYPIVQGPDGKYYYQVELKDEDGDGKWTAEVTVKVNEDAMSGEYSEISIGTGLLSREDNTGGADNWELNTDNNLAWTIDGSVDVVYSTVGATVTGSVNNTYEGDEQGVGGEISLGVALGQHDELTGFEVSYDNTNGDVVSGNAGIDLTDYLSESGSTTTIDILSLLKDKGIDLDDSTAIQDFLDDLGLRFVADGHGSEDGSVSWNVVVKDQLSGDEKTYTGSDKVIIDAVANAPAVSGVEYESEYGKPAAKGGEEATVKVTLDFADNDGSEIHYAVLEQSTNITCKTVTIGGQEYAVETIVGADGTLYYGVKIPASAGNPVDVIFNVEAKDTGKDVADTLKVGGISAETNTGQGADKELTLDNNWKENVNQTVDVKIGAVETDGAKLKDTHLVESTGTAVDLELTATDGGSLKAVLEGNHEQIVEVKHTITQGGHAAGDVGTTVGQLIYDGKVYDLKITSVDGKGVATVSIYDGVNPVDSIKFPNGFDFDKDYQIKLDPNYHNNNDLNINTTVKVEDQSGASKDLTLDGSKVTIAATADAATGVAGADAGDAKAIDGHKTQVTVDLDADFADVDGSENHYFYVKVADGVEVVGGTLVIDSGKLIAAGFQPGDKVYMVDVGDKSAHVDKSITLNVPGDGTTSTDITVVGVSEERSGYGDGGTQYAYSDPADVTVDVIANPNIDGVVHGNKAPADILDTVRGHTDISGKTLLPNGYVTDADGDAIKIASVKAPSGLAADVTGNATDGWTVKGTYGEWTVKADGSYTYELYDQYKNTAPPTTGEETLTITVTDGKGWTSAELESKLTLGPEPNQAPVANDAVIDKEIARIIEGSFSFNDANRDLVSLASVVGVAAGSWNHDNSIYTVEGIYGTLLVKGTPDQNGTITTYEYEYHVNEAGLAAGVTDSFTFNGADDFGGNTQNGHLDITLSAIDYELGSGTYHDGSGEFGWNAGANIHGDMDSGQIIAGTGHDKIVVDGDSNEIHAGAGDDSITVEGDHNQIYGDAGDDTIHVKGDENRVYGGAGDDIINISGSDNIVFGGAGDDTINLLAGHGQTTVSYAKGDLADVTQGDTISGFKVSDDGTGDILDVKDLLSEAGLGNNSASLLDGGYLKFDSITQDANGKTTVTLSIDVDGSSGTGDAVHLATIVMDGVGALSGDLSSQAQNLFDQLIQNDQIKF</sequence>
<dbReference type="EMBL" id="CP098242">
    <property type="protein sequence ID" value="WAW09577.1"/>
    <property type="molecule type" value="Genomic_DNA"/>
</dbReference>
<evidence type="ECO:0000313" key="2">
    <source>
        <dbReference type="EMBL" id="WAW09577.1"/>
    </source>
</evidence>
<dbReference type="InterPro" id="IPR011049">
    <property type="entry name" value="Serralysin-like_metalloprot_C"/>
</dbReference>
<keyword evidence="3" id="KW-1185">Reference proteome</keyword>
<dbReference type="InterPro" id="IPR047777">
    <property type="entry name" value="LapA-like_RM"/>
</dbReference>
<dbReference type="NCBIfam" id="TIGR03661">
    <property type="entry name" value="T1SS_VCA0849"/>
    <property type="match status" value="1"/>
</dbReference>
<dbReference type="Proteomes" id="UP001156215">
    <property type="component" value="Chromosome"/>
</dbReference>
<gene>
    <name evidence="2" type="ORF">NB640_10100</name>
</gene>
<protein>
    <submittedName>
        <fullName evidence="2">Retention module-containing protein</fullName>
    </submittedName>
</protein>
<dbReference type="NCBIfam" id="NF033682">
    <property type="entry name" value="retention_LapA"/>
    <property type="match status" value="1"/>
</dbReference>
<dbReference type="SUPFAM" id="SSF51120">
    <property type="entry name" value="beta-Roll"/>
    <property type="match status" value="1"/>
</dbReference>
<dbReference type="InterPro" id="IPR019960">
    <property type="entry name" value="T1SS_VCA0849"/>
</dbReference>
<organism evidence="2 3">
    <name type="scientific">Oxalobacter vibrioformis</name>
    <dbReference type="NCBI Taxonomy" id="933080"/>
    <lineage>
        <taxon>Bacteria</taxon>
        <taxon>Pseudomonadati</taxon>
        <taxon>Pseudomonadota</taxon>
        <taxon>Betaproteobacteria</taxon>
        <taxon>Burkholderiales</taxon>
        <taxon>Oxalobacteraceae</taxon>
        <taxon>Oxalobacter</taxon>
    </lineage>
</organism>
<proteinExistence type="predicted"/>
<feature type="region of interest" description="Disordered" evidence="1">
    <location>
        <begin position="540"/>
        <end position="582"/>
    </location>
</feature>
<evidence type="ECO:0000313" key="3">
    <source>
        <dbReference type="Proteomes" id="UP001156215"/>
    </source>
</evidence>
<feature type="region of interest" description="Disordered" evidence="1">
    <location>
        <begin position="2556"/>
        <end position="2587"/>
    </location>
</feature>
<dbReference type="KEGG" id="ovb:NB640_10100"/>
<dbReference type="RefSeq" id="WP_269308579.1">
    <property type="nucleotide sequence ID" value="NZ_CP098242.1"/>
</dbReference>
<evidence type="ECO:0000256" key="1">
    <source>
        <dbReference type="SAM" id="MobiDB-lite"/>
    </source>
</evidence>
<name>A0A9E9LY35_9BURK</name>
<accession>A0A9E9LY35</accession>
<reference evidence="2" key="1">
    <citation type="journal article" date="2022" name="Front. Microbiol.">
        <title>New perspectives on an old grouping: The genomic and phenotypic variability of Oxalobacter formigenes and the implications for calcium oxalate stone prevention.</title>
        <authorList>
            <person name="Chmiel J.A."/>
            <person name="Carr C."/>
            <person name="Stuivenberg G.A."/>
            <person name="Venema R."/>
            <person name="Chanyi R.M."/>
            <person name="Al K.F."/>
            <person name="Giguere D."/>
            <person name="Say H."/>
            <person name="Akouris P.P."/>
            <person name="Dominguez Romero S.A."/>
            <person name="Kwong A."/>
            <person name="Tai V."/>
            <person name="Koval S.F."/>
            <person name="Razvi H."/>
            <person name="Bjazevic J."/>
            <person name="Burton J.P."/>
        </authorList>
    </citation>
    <scope>NUCLEOTIDE SEQUENCE</scope>
    <source>
        <strain evidence="2">WoOx3</strain>
    </source>
</reference>